<evidence type="ECO:0000313" key="5">
    <source>
        <dbReference type="EMBL" id="NDL63666.1"/>
    </source>
</evidence>
<keyword evidence="2" id="KW-0479">Metal-binding</keyword>
<keyword evidence="6" id="KW-1185">Reference proteome</keyword>
<dbReference type="AlphaFoldDB" id="A0A845SKZ8"/>
<dbReference type="GO" id="GO:0046872">
    <property type="term" value="F:metal ion binding"/>
    <property type="evidence" value="ECO:0007669"/>
    <property type="project" value="UniProtKB-KW"/>
</dbReference>
<name>A0A845SKZ8_9GAMM</name>
<accession>A0A845SKZ8</accession>
<dbReference type="InterPro" id="IPR023696">
    <property type="entry name" value="Ureohydrolase_dom_sf"/>
</dbReference>
<evidence type="ECO:0000256" key="1">
    <source>
        <dbReference type="ARBA" id="ARBA00009227"/>
    </source>
</evidence>
<reference evidence="5 6" key="1">
    <citation type="submission" date="2019-12" db="EMBL/GenBank/DDBJ databases">
        <authorList>
            <person name="Lee S.D."/>
        </authorList>
    </citation>
    <scope>NUCLEOTIDE SEQUENCE [LARGE SCALE GENOMIC DNA]</scope>
    <source>
        <strain evidence="5 6">SAP-6</strain>
    </source>
</reference>
<dbReference type="NCBIfam" id="TIGR01230">
    <property type="entry name" value="agmatinase"/>
    <property type="match status" value="1"/>
</dbReference>
<sequence length="349" mass="37583">MNDEKLAQLREKFGNQIEEGKIYHPDFAEAAKVPGASRATGHSKWPLADPATFLNLAYDSGAYEHQFDGLDVAIIGVPMDLGAGDRPGCRFGPQAVRSVSRVGPYDRILNIAPAGRLKVMDVGDVAFTNPRSLEQCHEDIERYYLRVMEAGVVPLTVGGDHSITYSILRAVGKDRPVACVHFDAHCDTSGAYGTKYHHGGPFRQAVLDGVLDPEKCVQIGIRGGGAYHGEFSIESGMTVVYGEDILEKGTAYAIEQITRVVGESDVYISFDIDSVDPGYAPGTGTPEVGGLTPREVQQILRAMAGMNIIGADVVEVAPQYDATSNTAQITAQVLFTELCLIALAPGRRR</sequence>
<keyword evidence="3 4" id="KW-0378">Hydrolase</keyword>
<dbReference type="Proteomes" id="UP000461443">
    <property type="component" value="Unassembled WGS sequence"/>
</dbReference>
<dbReference type="EMBL" id="WUBS01000008">
    <property type="protein sequence ID" value="NDL63666.1"/>
    <property type="molecule type" value="Genomic_DNA"/>
</dbReference>
<dbReference type="InterPro" id="IPR020855">
    <property type="entry name" value="Ureohydrolase_Mn_BS"/>
</dbReference>
<comment type="caution">
    <text evidence="5">The sequence shown here is derived from an EMBL/GenBank/DDBJ whole genome shotgun (WGS) entry which is preliminary data.</text>
</comment>
<dbReference type="SUPFAM" id="SSF52768">
    <property type="entry name" value="Arginase/deacetylase"/>
    <property type="match status" value="1"/>
</dbReference>
<dbReference type="InterPro" id="IPR005925">
    <property type="entry name" value="Agmatinase-rel"/>
</dbReference>
<dbReference type="CDD" id="cd11592">
    <property type="entry name" value="Agmatinase_PAH"/>
    <property type="match status" value="1"/>
</dbReference>
<dbReference type="GO" id="GO:0008783">
    <property type="term" value="F:agmatinase activity"/>
    <property type="evidence" value="ECO:0007669"/>
    <property type="project" value="UniProtKB-EC"/>
</dbReference>
<dbReference type="GO" id="GO:0033389">
    <property type="term" value="P:putrescine biosynthetic process from arginine, via agmatine"/>
    <property type="evidence" value="ECO:0007669"/>
    <property type="project" value="TreeGrafter"/>
</dbReference>
<dbReference type="Gene3D" id="3.40.800.10">
    <property type="entry name" value="Ureohydrolase domain"/>
    <property type="match status" value="1"/>
</dbReference>
<gene>
    <name evidence="5" type="primary">speB</name>
    <name evidence="5" type="ORF">GRH90_13020</name>
</gene>
<comment type="similarity">
    <text evidence="1">Belongs to the arginase family. Agmatinase subfamily.</text>
</comment>
<protein>
    <submittedName>
        <fullName evidence="5">Agmatinase</fullName>
        <ecNumber evidence="5">3.5.3.11</ecNumber>
    </submittedName>
</protein>
<evidence type="ECO:0000256" key="4">
    <source>
        <dbReference type="RuleBase" id="RU003684"/>
    </source>
</evidence>
<evidence type="ECO:0000256" key="2">
    <source>
        <dbReference type="ARBA" id="ARBA00022723"/>
    </source>
</evidence>
<dbReference type="PANTHER" id="PTHR11358">
    <property type="entry name" value="ARGINASE/AGMATINASE"/>
    <property type="match status" value="1"/>
</dbReference>
<dbReference type="PROSITE" id="PS51409">
    <property type="entry name" value="ARGINASE_2"/>
    <property type="match status" value="1"/>
</dbReference>
<evidence type="ECO:0000256" key="3">
    <source>
        <dbReference type="ARBA" id="ARBA00022801"/>
    </source>
</evidence>
<dbReference type="RefSeq" id="WP_162366382.1">
    <property type="nucleotide sequence ID" value="NZ_WUBS01000008.1"/>
</dbReference>
<dbReference type="EC" id="3.5.3.11" evidence="5"/>
<dbReference type="PROSITE" id="PS01053">
    <property type="entry name" value="ARGINASE_1"/>
    <property type="match status" value="1"/>
</dbReference>
<reference evidence="5 6" key="2">
    <citation type="submission" date="2020-02" db="EMBL/GenBank/DDBJ databases">
        <title>The new genus of Enterobacteriales.</title>
        <authorList>
            <person name="Kim I.S."/>
        </authorList>
    </citation>
    <scope>NUCLEOTIDE SEQUENCE [LARGE SCALE GENOMIC DNA]</scope>
    <source>
        <strain evidence="5 6">SAP-6</strain>
    </source>
</reference>
<dbReference type="Pfam" id="PF00491">
    <property type="entry name" value="Arginase"/>
    <property type="match status" value="1"/>
</dbReference>
<proteinExistence type="inferred from homology"/>
<organism evidence="5 6">
    <name type="scientific">Acerihabitans arboris</name>
    <dbReference type="NCBI Taxonomy" id="2691583"/>
    <lineage>
        <taxon>Bacteria</taxon>
        <taxon>Pseudomonadati</taxon>
        <taxon>Pseudomonadota</taxon>
        <taxon>Gammaproteobacteria</taxon>
        <taxon>Enterobacterales</taxon>
        <taxon>Pectobacteriaceae</taxon>
        <taxon>Acerihabitans</taxon>
    </lineage>
</organism>
<dbReference type="PANTHER" id="PTHR11358:SF26">
    <property type="entry name" value="GUANIDINO ACID HYDROLASE, MITOCHONDRIAL"/>
    <property type="match status" value="1"/>
</dbReference>
<evidence type="ECO:0000313" key="6">
    <source>
        <dbReference type="Proteomes" id="UP000461443"/>
    </source>
</evidence>
<dbReference type="InterPro" id="IPR006035">
    <property type="entry name" value="Ureohydrolase"/>
</dbReference>